<feature type="region of interest" description="Disordered" evidence="5">
    <location>
        <begin position="58"/>
        <end position="141"/>
    </location>
</feature>
<feature type="transmembrane region" description="Helical" evidence="6">
    <location>
        <begin position="205"/>
        <end position="223"/>
    </location>
</feature>
<feature type="region of interest" description="Disordered" evidence="5">
    <location>
        <begin position="581"/>
        <end position="601"/>
    </location>
</feature>
<feature type="transmembrane region" description="Helical" evidence="6">
    <location>
        <begin position="337"/>
        <end position="356"/>
    </location>
</feature>
<evidence type="ECO:0000313" key="8">
    <source>
        <dbReference type="Proteomes" id="UP001334248"/>
    </source>
</evidence>
<dbReference type="Pfam" id="PF05653">
    <property type="entry name" value="Mg_trans_NIPA"/>
    <property type="match status" value="1"/>
</dbReference>
<proteinExistence type="predicted"/>
<dbReference type="InterPro" id="IPR037185">
    <property type="entry name" value="EmrE-like"/>
</dbReference>
<feature type="transmembrane region" description="Helical" evidence="6">
    <location>
        <begin position="243"/>
        <end position="261"/>
    </location>
</feature>
<evidence type="ECO:0000256" key="3">
    <source>
        <dbReference type="ARBA" id="ARBA00022989"/>
    </source>
</evidence>
<dbReference type="EMBL" id="JAVHJV010000006">
    <property type="protein sequence ID" value="KAK5941621.1"/>
    <property type="molecule type" value="Genomic_DNA"/>
</dbReference>
<gene>
    <name evidence="7" type="ORF">PMZ80_005569</name>
</gene>
<protein>
    <recommendedName>
        <fullName evidence="9">DUF803-domain-containing protein</fullName>
    </recommendedName>
</protein>
<keyword evidence="3 6" id="KW-1133">Transmembrane helix</keyword>
<organism evidence="7 8">
    <name type="scientific">Knufia obscura</name>
    <dbReference type="NCBI Taxonomy" id="1635080"/>
    <lineage>
        <taxon>Eukaryota</taxon>
        <taxon>Fungi</taxon>
        <taxon>Dikarya</taxon>
        <taxon>Ascomycota</taxon>
        <taxon>Pezizomycotina</taxon>
        <taxon>Eurotiomycetes</taxon>
        <taxon>Chaetothyriomycetidae</taxon>
        <taxon>Chaetothyriales</taxon>
        <taxon>Trichomeriaceae</taxon>
        <taxon>Knufia</taxon>
    </lineage>
</organism>
<evidence type="ECO:0000256" key="1">
    <source>
        <dbReference type="ARBA" id="ARBA00004477"/>
    </source>
</evidence>
<dbReference type="PANTHER" id="PTHR12570:SF65">
    <property type="entry name" value="MAGNESIUM TRANSPORTER NIPA9-RELATED"/>
    <property type="match status" value="1"/>
</dbReference>
<feature type="region of interest" description="Disordered" evidence="5">
    <location>
        <begin position="412"/>
        <end position="434"/>
    </location>
</feature>
<evidence type="ECO:0000256" key="6">
    <source>
        <dbReference type="SAM" id="Phobius"/>
    </source>
</evidence>
<dbReference type="PANTHER" id="PTHR12570">
    <property type="match status" value="1"/>
</dbReference>
<sequence>MPALPNPYTSYGGSNGSQPRQWSSIVGIVTAIIGNVLISFALNTQRYAHIRIDREYKDKQDPEAKQARKHLPKNLRNYGSAVHQEEAAEERQRINETAEVPEELNGHHSEDEESRPNGKRHASDDTVRPDQEEGGEEEDHGRKSYLKSPWWWLGIVLMTIGETGNFLAYGFAPASIVSPLGVVALISNCMIAPLMLKERFRQRDLWGVLIAIGGAVTVVLSAKTQEKKLGPSGLWADIKRWEFLVYVLITCGFIVALMFASPKYGQRTIMVDLGLVGLFGGYTALSTKGVASLLSTSLYRAFEYPILYVLVLVLVVSAVMQIRYLNRALQNFNSTQVIPVQFVLFTLSVIIGSAVLYRDFERTDVDHVLKFIFGCLLTFGGVYLITSGRKQEDEEEDEAIKDHDAERIHLLDEEQVDQPTSPTKQELDLKLDTTKLEPLAPQTPLQPSSRASSAVPSIAVTPAASTDDLNKNPWLSSTDHLSQLKDTASSARPQTPRNQTIPSASASQTTFFTPRTSAQERLTRTLSSPAQPETPTRRAASPPKPSLADTARRGSIARLLPGPILQPLSSSLSGIAADHILRGEGTPSSNRMSLRRHRSNREATRLRAAAAGISDTEIESGPVSAFASEASVQRARDARRAQAAVGGEDSPLLRRTRTGEDPGQGLSGSLKKTKGRLRGMSETLTSIMTGRRGSRDDGEGDGGGGQDPETPQTAT</sequence>
<dbReference type="Proteomes" id="UP001334248">
    <property type="component" value="Unassembled WGS sequence"/>
</dbReference>
<evidence type="ECO:0000313" key="7">
    <source>
        <dbReference type="EMBL" id="KAK5941621.1"/>
    </source>
</evidence>
<feature type="transmembrane region" description="Helical" evidence="6">
    <location>
        <begin position="150"/>
        <end position="170"/>
    </location>
</feature>
<comment type="caution">
    <text evidence="7">The sequence shown here is derived from an EMBL/GenBank/DDBJ whole genome shotgun (WGS) entry which is preliminary data.</text>
</comment>
<keyword evidence="4 6" id="KW-0472">Membrane</keyword>
<evidence type="ECO:0008006" key="9">
    <source>
        <dbReference type="Google" id="ProtNLM"/>
    </source>
</evidence>
<evidence type="ECO:0000256" key="5">
    <source>
        <dbReference type="SAM" id="MobiDB-lite"/>
    </source>
</evidence>
<dbReference type="InterPro" id="IPR008521">
    <property type="entry name" value="Mg_trans_NIPA"/>
</dbReference>
<dbReference type="GeneID" id="89999018"/>
<reference evidence="7 8" key="1">
    <citation type="journal article" date="2023" name="Res Sq">
        <title>Genomic and morphological characterization of Knufia obscura isolated from the Mars 2020 spacecraft assembly facility.</title>
        <authorList>
            <person name="Chander A.M."/>
            <person name="Teixeira M.M."/>
            <person name="Singh N.K."/>
            <person name="Williams M.P."/>
            <person name="Parker C.W."/>
            <person name="Leo P."/>
            <person name="Stajich J.E."/>
            <person name="Torok T."/>
            <person name="Tighe S."/>
            <person name="Mason C.E."/>
            <person name="Venkateswaran K."/>
        </authorList>
    </citation>
    <scope>NUCLEOTIDE SEQUENCE [LARGE SCALE GENOMIC DNA]</scope>
    <source>
        <strain evidence="7 8">CCFEE 5817</strain>
    </source>
</reference>
<dbReference type="RefSeq" id="XP_064729711.1">
    <property type="nucleotide sequence ID" value="XM_064873989.1"/>
</dbReference>
<keyword evidence="8" id="KW-1185">Reference proteome</keyword>
<feature type="compositionally biased region" description="Basic and acidic residues" evidence="5">
    <location>
        <begin position="104"/>
        <end position="131"/>
    </location>
</feature>
<feature type="transmembrane region" description="Helical" evidence="6">
    <location>
        <begin position="306"/>
        <end position="325"/>
    </location>
</feature>
<feature type="transmembrane region" description="Helical" evidence="6">
    <location>
        <begin position="20"/>
        <end position="42"/>
    </location>
</feature>
<feature type="transmembrane region" description="Helical" evidence="6">
    <location>
        <begin position="273"/>
        <end position="294"/>
    </location>
</feature>
<feature type="region of interest" description="Disordered" evidence="5">
    <location>
        <begin position="483"/>
        <end position="552"/>
    </location>
</feature>
<feature type="compositionally biased region" description="Polar residues" evidence="5">
    <location>
        <begin position="483"/>
        <end position="534"/>
    </location>
</feature>
<dbReference type="SUPFAM" id="SSF103481">
    <property type="entry name" value="Multidrug resistance efflux transporter EmrE"/>
    <property type="match status" value="1"/>
</dbReference>
<comment type="subcellular location">
    <subcellularLocation>
        <location evidence="1">Endoplasmic reticulum membrane</location>
        <topology evidence="1">Multi-pass membrane protein</topology>
    </subcellularLocation>
</comment>
<feature type="transmembrane region" description="Helical" evidence="6">
    <location>
        <begin position="368"/>
        <end position="386"/>
    </location>
</feature>
<feature type="region of interest" description="Disordered" evidence="5">
    <location>
        <begin position="639"/>
        <end position="715"/>
    </location>
</feature>
<feature type="compositionally biased region" description="Basic and acidic residues" evidence="5">
    <location>
        <begin position="83"/>
        <end position="96"/>
    </location>
</feature>
<evidence type="ECO:0000256" key="2">
    <source>
        <dbReference type="ARBA" id="ARBA00022692"/>
    </source>
</evidence>
<feature type="compositionally biased region" description="Basic and acidic residues" evidence="5">
    <location>
        <begin position="425"/>
        <end position="434"/>
    </location>
</feature>
<accession>A0ABR0RLZ4</accession>
<keyword evidence="2 6" id="KW-0812">Transmembrane</keyword>
<evidence type="ECO:0000256" key="4">
    <source>
        <dbReference type="ARBA" id="ARBA00023136"/>
    </source>
</evidence>
<name>A0ABR0RLZ4_9EURO</name>